<proteinExistence type="predicted"/>
<keyword evidence="3" id="KW-1185">Reference proteome</keyword>
<dbReference type="Pfam" id="PF02036">
    <property type="entry name" value="SCP2"/>
    <property type="match status" value="1"/>
</dbReference>
<evidence type="ECO:0000259" key="1">
    <source>
        <dbReference type="Pfam" id="PF02036"/>
    </source>
</evidence>
<comment type="caution">
    <text evidence="2">The sequence shown here is derived from an EMBL/GenBank/DDBJ whole genome shotgun (WGS) entry which is preliminary data.</text>
</comment>
<evidence type="ECO:0000313" key="3">
    <source>
        <dbReference type="Proteomes" id="UP001597097"/>
    </source>
</evidence>
<dbReference type="Proteomes" id="UP001597097">
    <property type="component" value="Unassembled WGS sequence"/>
</dbReference>
<reference evidence="3" key="1">
    <citation type="journal article" date="2019" name="Int. J. Syst. Evol. Microbiol.">
        <title>The Global Catalogue of Microorganisms (GCM) 10K type strain sequencing project: providing services to taxonomists for standard genome sequencing and annotation.</title>
        <authorList>
            <consortium name="The Broad Institute Genomics Platform"/>
            <consortium name="The Broad Institute Genome Sequencing Center for Infectious Disease"/>
            <person name="Wu L."/>
            <person name="Ma J."/>
        </authorList>
    </citation>
    <scope>NUCLEOTIDE SEQUENCE [LARGE SCALE GENOMIC DNA]</scope>
    <source>
        <strain evidence="3">CGMCC 1.15399</strain>
    </source>
</reference>
<accession>A0ABW4G9F8</accession>
<gene>
    <name evidence="2" type="ORF">ACFSJ0_17355</name>
</gene>
<organism evidence="2 3">
    <name type="scientific">Nonomuraea guangzhouensis</name>
    <dbReference type="NCBI Taxonomy" id="1291555"/>
    <lineage>
        <taxon>Bacteria</taxon>
        <taxon>Bacillati</taxon>
        <taxon>Actinomycetota</taxon>
        <taxon>Actinomycetes</taxon>
        <taxon>Streptosporangiales</taxon>
        <taxon>Streptosporangiaceae</taxon>
        <taxon>Nonomuraea</taxon>
    </lineage>
</organism>
<feature type="domain" description="SCP2" evidence="1">
    <location>
        <begin position="10"/>
        <end position="61"/>
    </location>
</feature>
<protein>
    <submittedName>
        <fullName evidence="2">SCP2 sterol-binding domain-containing protein</fullName>
    </submittedName>
</protein>
<name>A0ABW4G9F8_9ACTN</name>
<sequence length="72" mass="7905">MAAGRRRAGTGENRPKLRLTCDKETFYVLAKGQVAIDDAVASGRLVVDGEPDTARLFFELFRLPDGHRATSL</sequence>
<dbReference type="EMBL" id="JBHUCM010000014">
    <property type="protein sequence ID" value="MFD1538828.1"/>
    <property type="molecule type" value="Genomic_DNA"/>
</dbReference>
<evidence type="ECO:0000313" key="2">
    <source>
        <dbReference type="EMBL" id="MFD1538828.1"/>
    </source>
</evidence>
<dbReference type="InterPro" id="IPR003033">
    <property type="entry name" value="SCP2_sterol-bd_dom"/>
</dbReference>
<dbReference type="RefSeq" id="WP_219530702.1">
    <property type="nucleotide sequence ID" value="NZ_JAHKRM010000009.1"/>
</dbReference>